<name>A0A2S6HG76_9GAMM</name>
<dbReference type="GO" id="GO:0005886">
    <property type="term" value="C:plasma membrane"/>
    <property type="evidence" value="ECO:0007669"/>
    <property type="project" value="TreeGrafter"/>
</dbReference>
<evidence type="ECO:0000313" key="3">
    <source>
        <dbReference type="Proteomes" id="UP000240010"/>
    </source>
</evidence>
<dbReference type="Pfam" id="PF05656">
    <property type="entry name" value="DUF805"/>
    <property type="match status" value="1"/>
</dbReference>
<reference evidence="2 3" key="1">
    <citation type="submission" date="2018-02" db="EMBL/GenBank/DDBJ databases">
        <title>Subsurface microbial communities from deep shales in Ohio and West Virginia, USA.</title>
        <authorList>
            <person name="Wrighton K."/>
        </authorList>
    </citation>
    <scope>NUCLEOTIDE SEQUENCE [LARGE SCALE GENOMIC DNA]</scope>
    <source>
        <strain evidence="2 3">OWC-DMM</strain>
    </source>
</reference>
<dbReference type="PANTHER" id="PTHR34980:SF2">
    <property type="entry name" value="INNER MEMBRANE PROTEIN YHAH-RELATED"/>
    <property type="match status" value="1"/>
</dbReference>
<feature type="transmembrane region" description="Helical" evidence="1">
    <location>
        <begin position="85"/>
        <end position="104"/>
    </location>
</feature>
<dbReference type="InterPro" id="IPR008523">
    <property type="entry name" value="DUF805"/>
</dbReference>
<protein>
    <submittedName>
        <fullName evidence="2">Uncharacterized membrane protein YhaH (DUF805 family)</fullName>
    </submittedName>
</protein>
<sequence>MNWYLEVLKKYAEFNGRASRQEYWYFMLFNILISAFLATIDFFGGSFNVETGVGLLSGLYSLAVLIPGIAVTVRRLHDTDRSGWWLLIPLIPVIGGIVLFIFMIQDSTSGDNQYGPSPK</sequence>
<organism evidence="2 3">
    <name type="scientific">Methylobacter tundripaludum</name>
    <dbReference type="NCBI Taxonomy" id="173365"/>
    <lineage>
        <taxon>Bacteria</taxon>
        <taxon>Pseudomonadati</taxon>
        <taxon>Pseudomonadota</taxon>
        <taxon>Gammaproteobacteria</taxon>
        <taxon>Methylococcales</taxon>
        <taxon>Methylococcaceae</taxon>
        <taxon>Methylobacter</taxon>
    </lineage>
</organism>
<gene>
    <name evidence="2" type="ORF">B0F87_10341</name>
</gene>
<evidence type="ECO:0000313" key="2">
    <source>
        <dbReference type="EMBL" id="PPK76436.1"/>
    </source>
</evidence>
<evidence type="ECO:0000256" key="1">
    <source>
        <dbReference type="SAM" id="Phobius"/>
    </source>
</evidence>
<proteinExistence type="predicted"/>
<feature type="transmembrane region" description="Helical" evidence="1">
    <location>
        <begin position="23"/>
        <end position="47"/>
    </location>
</feature>
<keyword evidence="1" id="KW-0812">Transmembrane</keyword>
<dbReference type="Proteomes" id="UP000240010">
    <property type="component" value="Unassembled WGS sequence"/>
</dbReference>
<dbReference type="EMBL" id="PTIZ01000003">
    <property type="protein sequence ID" value="PPK76436.1"/>
    <property type="molecule type" value="Genomic_DNA"/>
</dbReference>
<dbReference type="RefSeq" id="WP_104428162.1">
    <property type="nucleotide sequence ID" value="NZ_PTIZ01000003.1"/>
</dbReference>
<dbReference type="PANTHER" id="PTHR34980">
    <property type="entry name" value="INNER MEMBRANE PROTEIN-RELATED-RELATED"/>
    <property type="match status" value="1"/>
</dbReference>
<dbReference type="AlphaFoldDB" id="A0A2S6HG76"/>
<keyword evidence="1" id="KW-1133">Transmembrane helix</keyword>
<keyword evidence="1" id="KW-0472">Membrane</keyword>
<accession>A0A2S6HG76</accession>
<feature type="transmembrane region" description="Helical" evidence="1">
    <location>
        <begin position="53"/>
        <end position="73"/>
    </location>
</feature>
<comment type="caution">
    <text evidence="2">The sequence shown here is derived from an EMBL/GenBank/DDBJ whole genome shotgun (WGS) entry which is preliminary data.</text>
</comment>